<dbReference type="SUPFAM" id="SSF56801">
    <property type="entry name" value="Acetyl-CoA synthetase-like"/>
    <property type="match status" value="1"/>
</dbReference>
<accession>A0ABT3SFY9</accession>
<reference evidence="3 4" key="1">
    <citation type="submission" date="2022-11" db="EMBL/GenBank/DDBJ databases">
        <title>Mycobacterium sp. nov.</title>
        <authorList>
            <person name="Papic B."/>
            <person name="Spicic S."/>
            <person name="Duvnjak S."/>
        </authorList>
    </citation>
    <scope>NUCLEOTIDE SEQUENCE [LARGE SCALE GENOMIC DNA]</scope>
    <source>
        <strain evidence="3 4">CVI_P4</strain>
    </source>
</reference>
<dbReference type="EMBL" id="JAPJDO010000011">
    <property type="protein sequence ID" value="MCX2938053.1"/>
    <property type="molecule type" value="Genomic_DNA"/>
</dbReference>
<gene>
    <name evidence="3" type="ORF">ORI27_15200</name>
</gene>
<evidence type="ECO:0000313" key="3">
    <source>
        <dbReference type="EMBL" id="MCX2938053.1"/>
    </source>
</evidence>
<evidence type="ECO:0000259" key="1">
    <source>
        <dbReference type="Pfam" id="PF00501"/>
    </source>
</evidence>
<evidence type="ECO:0000259" key="2">
    <source>
        <dbReference type="Pfam" id="PF13193"/>
    </source>
</evidence>
<dbReference type="PROSITE" id="PS00455">
    <property type="entry name" value="AMP_BINDING"/>
    <property type="match status" value="1"/>
</dbReference>
<comment type="caution">
    <text evidence="3">The sequence shown here is derived from an EMBL/GenBank/DDBJ whole genome shotgun (WGS) entry which is preliminary data.</text>
</comment>
<dbReference type="InterPro" id="IPR042099">
    <property type="entry name" value="ANL_N_sf"/>
</dbReference>
<dbReference type="Gene3D" id="3.30.300.30">
    <property type="match status" value="1"/>
</dbReference>
<dbReference type="Gene3D" id="3.40.50.12780">
    <property type="entry name" value="N-terminal domain of ligase-like"/>
    <property type="match status" value="1"/>
</dbReference>
<dbReference type="Proteomes" id="UP001300745">
    <property type="component" value="Unassembled WGS sequence"/>
</dbReference>
<dbReference type="PANTHER" id="PTHR24096">
    <property type="entry name" value="LONG-CHAIN-FATTY-ACID--COA LIGASE"/>
    <property type="match status" value="1"/>
</dbReference>
<dbReference type="InterPro" id="IPR025110">
    <property type="entry name" value="AMP-bd_C"/>
</dbReference>
<organism evidence="3 4">
    <name type="scientific">Mycobacterium pinniadriaticum</name>
    <dbReference type="NCBI Taxonomy" id="2994102"/>
    <lineage>
        <taxon>Bacteria</taxon>
        <taxon>Bacillati</taxon>
        <taxon>Actinomycetota</taxon>
        <taxon>Actinomycetes</taxon>
        <taxon>Mycobacteriales</taxon>
        <taxon>Mycobacteriaceae</taxon>
        <taxon>Mycobacterium</taxon>
    </lineage>
</organism>
<evidence type="ECO:0000313" key="4">
    <source>
        <dbReference type="Proteomes" id="UP001300745"/>
    </source>
</evidence>
<feature type="domain" description="AMP-dependent synthetase/ligase" evidence="1">
    <location>
        <begin position="4"/>
        <end position="327"/>
    </location>
</feature>
<dbReference type="InterPro" id="IPR045851">
    <property type="entry name" value="AMP-bd_C_sf"/>
</dbReference>
<dbReference type="InterPro" id="IPR020845">
    <property type="entry name" value="AMP-binding_CS"/>
</dbReference>
<feature type="domain" description="AMP-binding enzyme C-terminal" evidence="2">
    <location>
        <begin position="375"/>
        <end position="448"/>
    </location>
</feature>
<dbReference type="Pfam" id="PF00501">
    <property type="entry name" value="AMP-binding"/>
    <property type="match status" value="1"/>
</dbReference>
<keyword evidence="4" id="KW-1185">Reference proteome</keyword>
<dbReference type="InterPro" id="IPR000873">
    <property type="entry name" value="AMP-dep_synth/lig_dom"/>
</dbReference>
<dbReference type="RefSeq" id="WP_265997656.1">
    <property type="nucleotide sequence ID" value="NZ_JAPJDN010000011.1"/>
</dbReference>
<protein>
    <submittedName>
        <fullName evidence="3">AMP-binding protein</fullName>
    </submittedName>
</protein>
<proteinExistence type="predicted"/>
<sequence>MSDVRVLAFEDRIYTRSQVEALSAGLADTLASRGVQAGQRVALMSSNRPEFIFAVQAIWRLGASAVLISPSWKDADVGHALEVARVDHAVGDSPVLADTLPMLSLDEPINPADPVAWEPAPETDAVLVFSSGTTGMPKAVRHTHRSLAAGVRHWRRALGLTAVDRMQIVTPPSHILGLLNILTVLDAGAWMRLHRRFDVDSMLAHIQEDRITIEMAVAPIALAIASHPKLETFDLSSLRFIMWCATPVTVSVADEVTRRAGVGWISAYGTSEVPVIACCPRDDVRLDTVGRPIPKVRIVSTDTGEPVESGQTGEIQVCSESAMAGYLPEVATADAFSDGWYRTGDIGYLDDGWLRITDRLKEMIKVRGFQVAPVEIESVLHGHPAVRDCAVFGVPDPADGEAVIAAVAVTEPVSSDELDALIAGRLASYKRPRDIVFVPEIPRLPSGKALRRILKEQYGRTSDQ</sequence>
<name>A0ABT3SFY9_9MYCO</name>
<dbReference type="Pfam" id="PF13193">
    <property type="entry name" value="AMP-binding_C"/>
    <property type="match status" value="1"/>
</dbReference>